<name>A0AAU7CIV5_9BACT</name>
<organism evidence="1">
    <name type="scientific">Singulisphaera sp. Ch08</name>
    <dbReference type="NCBI Taxonomy" id="3120278"/>
    <lineage>
        <taxon>Bacteria</taxon>
        <taxon>Pseudomonadati</taxon>
        <taxon>Planctomycetota</taxon>
        <taxon>Planctomycetia</taxon>
        <taxon>Isosphaerales</taxon>
        <taxon>Isosphaeraceae</taxon>
        <taxon>Singulisphaera</taxon>
    </lineage>
</organism>
<proteinExistence type="predicted"/>
<evidence type="ECO:0000313" key="1">
    <source>
        <dbReference type="EMBL" id="XBH04576.1"/>
    </source>
</evidence>
<dbReference type="AlphaFoldDB" id="A0AAU7CIV5"/>
<sequence length="60" mass="6461">MIEPSEILDIARILDRWEEIMARCEAGEAFVIAVHGEPKARLEPIAGAATPDPAIGSHVP</sequence>
<reference evidence="1" key="1">
    <citation type="submission" date="2024-05" db="EMBL/GenBank/DDBJ databases">
        <title>Planctomycetes of the genus Singulisphaera possess chitinolytic capabilities.</title>
        <authorList>
            <person name="Ivanova A."/>
        </authorList>
    </citation>
    <scope>NUCLEOTIDE SEQUENCE</scope>
    <source>
        <strain evidence="1">Ch08T</strain>
    </source>
</reference>
<evidence type="ECO:0008006" key="2">
    <source>
        <dbReference type="Google" id="ProtNLM"/>
    </source>
</evidence>
<gene>
    <name evidence="1" type="ORF">V5E97_00775</name>
</gene>
<accession>A0AAU7CIV5</accession>
<dbReference type="EMBL" id="CP155447">
    <property type="protein sequence ID" value="XBH04576.1"/>
    <property type="molecule type" value="Genomic_DNA"/>
</dbReference>
<dbReference type="RefSeq" id="WP_406697359.1">
    <property type="nucleotide sequence ID" value="NZ_CP155447.1"/>
</dbReference>
<protein>
    <recommendedName>
        <fullName evidence="2">Type II toxin-antitoxin system prevent-host-death family antitoxin</fullName>
    </recommendedName>
</protein>